<gene>
    <name evidence="1" type="ORF">SCD_n02396</name>
</gene>
<sequence>MKDAMSLLVNPKIICLTPVKNESWILEQFLMAASLWADHIIIADQFSDDDSREIAEKFPKVILIENPSTEFNEPERQKLLINAARKIEGPRLLVTLDADEFLSANFRESKEWQFIMHAPPGTVIRFKWINLKPGLKKYWSPDCYFPWGFMDDGSEHTGATIHSMRIPMPLNSMKVDLDEVKVLHFQYTDWERMASKQRWYQCWEILNQPERGALELFRQYHHMYEVKDTDLLEVKNEWFDHYGENDIDLFSVKKDGVYWWDREVLKYFQRHGTEKFKKLNIWDVDWRKLGERFKLAGVGKMNDPRNILDKKVHSWLRSGKYKEPGMVNRNILKLLKRFGW</sequence>
<dbReference type="Gene3D" id="3.90.550.10">
    <property type="entry name" value="Spore Coat Polysaccharide Biosynthesis Protein SpsA, Chain A"/>
    <property type="match status" value="1"/>
</dbReference>
<dbReference type="eggNOG" id="COG1215">
    <property type="taxonomic scope" value="Bacteria"/>
</dbReference>
<dbReference type="SUPFAM" id="SSF53448">
    <property type="entry name" value="Nucleotide-diphospho-sugar transferases"/>
    <property type="match status" value="1"/>
</dbReference>
<keyword evidence="2" id="KW-1185">Reference proteome</keyword>
<evidence type="ECO:0000313" key="1">
    <source>
        <dbReference type="EMBL" id="BAN36204.1"/>
    </source>
</evidence>
<dbReference type="HOGENOM" id="CLU_830755_0_0_4"/>
<accession>S6AN10</accession>
<dbReference type="KEGG" id="sdr:SCD_n02396"/>
<dbReference type="InterPro" id="IPR029044">
    <property type="entry name" value="Nucleotide-diphossugar_trans"/>
</dbReference>
<protein>
    <recommendedName>
        <fullName evidence="3">Glycosyl transferase family 2</fullName>
    </recommendedName>
</protein>
<organism evidence="1 2">
    <name type="scientific">Sulfuricella denitrificans (strain DSM 22764 / NBRC 105220 / skB26)</name>
    <dbReference type="NCBI Taxonomy" id="1163617"/>
    <lineage>
        <taxon>Bacteria</taxon>
        <taxon>Pseudomonadati</taxon>
        <taxon>Pseudomonadota</taxon>
        <taxon>Betaproteobacteria</taxon>
        <taxon>Nitrosomonadales</taxon>
        <taxon>Sulfuricellaceae</taxon>
        <taxon>Sulfuricella</taxon>
    </lineage>
</organism>
<dbReference type="Proteomes" id="UP000015559">
    <property type="component" value="Chromosome"/>
</dbReference>
<evidence type="ECO:0008006" key="3">
    <source>
        <dbReference type="Google" id="ProtNLM"/>
    </source>
</evidence>
<dbReference type="EMBL" id="AP013066">
    <property type="protein sequence ID" value="BAN36204.1"/>
    <property type="molecule type" value="Genomic_DNA"/>
</dbReference>
<name>S6AN10_SULDS</name>
<dbReference type="AlphaFoldDB" id="S6AN10"/>
<proteinExistence type="predicted"/>
<dbReference type="Pfam" id="PF13704">
    <property type="entry name" value="Glyco_tranf_2_4"/>
    <property type="match status" value="1"/>
</dbReference>
<dbReference type="RefSeq" id="WP_023506987.1">
    <property type="nucleotide sequence ID" value="NC_022357.1"/>
</dbReference>
<evidence type="ECO:0000313" key="2">
    <source>
        <dbReference type="Proteomes" id="UP000015559"/>
    </source>
</evidence>
<reference evidence="1 2" key="1">
    <citation type="journal article" date="2012" name="Appl. Environ. Microbiol.">
        <title>Draft genome sequence of a psychrotolerant sulfur-oxidizing bacterium, Sulfuricella denitrificans skB26, and proteomic insights into cold adaptation.</title>
        <authorList>
            <person name="Watanabe T."/>
            <person name="Kojima H."/>
            <person name="Fukui M."/>
        </authorList>
    </citation>
    <scope>NUCLEOTIDE SEQUENCE [LARGE SCALE GENOMIC DNA]</scope>
    <source>
        <strain evidence="2">skB26</strain>
    </source>
</reference>
<dbReference type="STRING" id="1163617.SCD_n02396"/>